<evidence type="ECO:0000256" key="1">
    <source>
        <dbReference type="ARBA" id="ARBA00004141"/>
    </source>
</evidence>
<dbReference type="Gene3D" id="1.20.1250.20">
    <property type="entry name" value="MFS general substrate transporter like domains"/>
    <property type="match status" value="2"/>
</dbReference>
<keyword evidence="2" id="KW-0813">Transport</keyword>
<dbReference type="FunFam" id="1.20.1250.20:FF:000013">
    <property type="entry name" value="MFS general substrate transporter"/>
    <property type="match status" value="1"/>
</dbReference>
<dbReference type="OrthoDB" id="2985014at2759"/>
<dbReference type="PANTHER" id="PTHR43791">
    <property type="entry name" value="PERMEASE-RELATED"/>
    <property type="match status" value="1"/>
</dbReference>
<feature type="transmembrane region" description="Helical" evidence="7">
    <location>
        <begin position="421"/>
        <end position="447"/>
    </location>
</feature>
<feature type="transmembrane region" description="Helical" evidence="7">
    <location>
        <begin position="268"/>
        <end position="288"/>
    </location>
</feature>
<name>A0A8H5TN15_FUSHE</name>
<feature type="transmembrane region" description="Helical" evidence="7">
    <location>
        <begin position="363"/>
        <end position="383"/>
    </location>
</feature>
<dbReference type="GO" id="GO:0022857">
    <property type="term" value="F:transmembrane transporter activity"/>
    <property type="evidence" value="ECO:0007669"/>
    <property type="project" value="InterPro"/>
</dbReference>
<dbReference type="EMBL" id="JAAGWQ010000067">
    <property type="protein sequence ID" value="KAF5671407.1"/>
    <property type="molecule type" value="Genomic_DNA"/>
</dbReference>
<feature type="transmembrane region" description="Helical" evidence="7">
    <location>
        <begin position="107"/>
        <end position="126"/>
    </location>
</feature>
<evidence type="ECO:0000256" key="2">
    <source>
        <dbReference type="ARBA" id="ARBA00022448"/>
    </source>
</evidence>
<evidence type="ECO:0000256" key="3">
    <source>
        <dbReference type="ARBA" id="ARBA00022692"/>
    </source>
</evidence>
<protein>
    <submittedName>
        <fullName evidence="8">Nicotinamide mononucleotide permease</fullName>
    </submittedName>
</protein>
<dbReference type="InterPro" id="IPR011701">
    <property type="entry name" value="MFS"/>
</dbReference>
<dbReference type="SUPFAM" id="SSF103473">
    <property type="entry name" value="MFS general substrate transporter"/>
    <property type="match status" value="1"/>
</dbReference>
<feature type="transmembrane region" description="Helical" evidence="7">
    <location>
        <begin position="138"/>
        <end position="157"/>
    </location>
</feature>
<keyword evidence="5 7" id="KW-0472">Membrane</keyword>
<proteinExistence type="predicted"/>
<dbReference type="AlphaFoldDB" id="A0A8H5TN15"/>
<evidence type="ECO:0000313" key="9">
    <source>
        <dbReference type="Proteomes" id="UP000567885"/>
    </source>
</evidence>
<evidence type="ECO:0000256" key="5">
    <source>
        <dbReference type="ARBA" id="ARBA00023136"/>
    </source>
</evidence>
<dbReference type="FunFam" id="1.20.1250.20:FF:000018">
    <property type="entry name" value="MFS transporter permease"/>
    <property type="match status" value="1"/>
</dbReference>
<dbReference type="GO" id="GO:0016020">
    <property type="term" value="C:membrane"/>
    <property type="evidence" value="ECO:0007669"/>
    <property type="project" value="UniProtKB-SubCell"/>
</dbReference>
<dbReference type="PANTHER" id="PTHR43791:SF75">
    <property type="entry name" value="TRANSPORTER, PUTATIVE (AFU_ORTHOLOGUE AFUA_2G00110)-RELATED"/>
    <property type="match status" value="1"/>
</dbReference>
<sequence>MNRGRPTTTIGGDAGGSAGELPPVLAMGDIDRRITQAFDRRVLPIVCCLYVLSYLDRGNIGNAKTAGAQESLGLSSSDWAWVLNSFYIAYILFEWTTMLWKVFPAHIFVSILCLCWGAAAMCSGAAKNLTELVVCRVFLGAFEATFGAGAPFFLSCIYRRRELGLRMSLLLGMSPLASTFASSLAYGITHIRGSLEPWRLLFIIEGVPTIIFAPVVYFFLIDSPATAKFLTEEERTFAAGRLQARDNKSKQAVSWKQIIAGIIDYKNYVHAIIHFCCNFSFAALSNFLPTIVNNMGYDSITAQGLTAPVYFAAFLLCVSTAFISDRYGNRGYIVATFAAIGAVGFGLLAGVQDMDRTGPRYTGVWLAACGIFPALCLNITWLLNNQGGDSKKGAGLAISLTIGQCSSLISSAVFPKEDAPFFVKGCALGCGFSALVVLLSLFMHFALKRENKRKQELYGPVDHEVEVDISEQGDYDRNFRYLT</sequence>
<keyword evidence="6" id="KW-0325">Glycoprotein</keyword>
<dbReference type="InterPro" id="IPR036259">
    <property type="entry name" value="MFS_trans_sf"/>
</dbReference>
<feature type="transmembrane region" description="Helical" evidence="7">
    <location>
        <begin position="331"/>
        <end position="351"/>
    </location>
</feature>
<organism evidence="8 9">
    <name type="scientific">Fusarium heterosporum</name>
    <dbReference type="NCBI Taxonomy" id="42747"/>
    <lineage>
        <taxon>Eukaryota</taxon>
        <taxon>Fungi</taxon>
        <taxon>Dikarya</taxon>
        <taxon>Ascomycota</taxon>
        <taxon>Pezizomycotina</taxon>
        <taxon>Sordariomycetes</taxon>
        <taxon>Hypocreomycetidae</taxon>
        <taxon>Hypocreales</taxon>
        <taxon>Nectriaceae</taxon>
        <taxon>Fusarium</taxon>
        <taxon>Fusarium heterosporum species complex</taxon>
    </lineage>
</organism>
<dbReference type="Pfam" id="PF07690">
    <property type="entry name" value="MFS_1"/>
    <property type="match status" value="1"/>
</dbReference>
<evidence type="ECO:0000256" key="7">
    <source>
        <dbReference type="SAM" id="Phobius"/>
    </source>
</evidence>
<comment type="subcellular location">
    <subcellularLocation>
        <location evidence="1">Membrane</location>
        <topology evidence="1">Multi-pass membrane protein</topology>
    </subcellularLocation>
</comment>
<evidence type="ECO:0000313" key="8">
    <source>
        <dbReference type="EMBL" id="KAF5671407.1"/>
    </source>
</evidence>
<dbReference type="Proteomes" id="UP000567885">
    <property type="component" value="Unassembled WGS sequence"/>
</dbReference>
<feature type="transmembrane region" description="Helical" evidence="7">
    <location>
        <begin position="395"/>
        <end position="415"/>
    </location>
</feature>
<feature type="transmembrane region" description="Helical" evidence="7">
    <location>
        <begin position="169"/>
        <end position="188"/>
    </location>
</feature>
<keyword evidence="9" id="KW-1185">Reference proteome</keyword>
<gene>
    <name evidence="8" type="ORF">FHETE_4117</name>
</gene>
<feature type="transmembrane region" description="Helical" evidence="7">
    <location>
        <begin position="300"/>
        <end position="324"/>
    </location>
</feature>
<reference evidence="8 9" key="1">
    <citation type="submission" date="2020-05" db="EMBL/GenBank/DDBJ databases">
        <title>Identification and distribution of gene clusters putatively required for synthesis of sphingolipid metabolism inhibitors in phylogenetically diverse species of the filamentous fungus Fusarium.</title>
        <authorList>
            <person name="Kim H.-S."/>
            <person name="Busman M."/>
            <person name="Brown D.W."/>
            <person name="Divon H."/>
            <person name="Uhlig S."/>
            <person name="Proctor R.H."/>
        </authorList>
    </citation>
    <scope>NUCLEOTIDE SEQUENCE [LARGE SCALE GENOMIC DNA]</scope>
    <source>
        <strain evidence="8 9">NRRL 20693</strain>
    </source>
</reference>
<accession>A0A8H5TN15</accession>
<keyword evidence="3 7" id="KW-0812">Transmembrane</keyword>
<feature type="transmembrane region" description="Helical" evidence="7">
    <location>
        <begin position="200"/>
        <end position="220"/>
    </location>
</feature>
<evidence type="ECO:0000256" key="6">
    <source>
        <dbReference type="ARBA" id="ARBA00023180"/>
    </source>
</evidence>
<comment type="caution">
    <text evidence="8">The sequence shown here is derived from an EMBL/GenBank/DDBJ whole genome shotgun (WGS) entry which is preliminary data.</text>
</comment>
<keyword evidence="4 7" id="KW-1133">Transmembrane helix</keyword>
<evidence type="ECO:0000256" key="4">
    <source>
        <dbReference type="ARBA" id="ARBA00022989"/>
    </source>
</evidence>